<protein>
    <recommendedName>
        <fullName evidence="4">Homeodomain-like domain-containing protein</fullName>
    </recommendedName>
</protein>
<dbReference type="EMBL" id="FOTY01000008">
    <property type="protein sequence ID" value="SFL90916.1"/>
    <property type="molecule type" value="Genomic_DNA"/>
</dbReference>
<dbReference type="Proteomes" id="UP000199668">
    <property type="component" value="Unassembled WGS sequence"/>
</dbReference>
<feature type="non-terminal residue" evidence="1">
    <location>
        <position position="61"/>
    </location>
</feature>
<name>A0A1I4LJA3_9BACI</name>
<gene>
    <name evidence="1" type="ORF">SAMN04488054_1081</name>
    <name evidence="2" type="ORF">SAMN04488054_12733</name>
</gene>
<evidence type="ECO:0000313" key="1">
    <source>
        <dbReference type="EMBL" id="SFL90916.1"/>
    </source>
</evidence>
<dbReference type="AlphaFoldDB" id="A0A1I4LJA3"/>
<evidence type="ECO:0000313" key="3">
    <source>
        <dbReference type="Proteomes" id="UP000199668"/>
    </source>
</evidence>
<keyword evidence="3" id="KW-1185">Reference proteome</keyword>
<sequence length="61" mass="7312">MFPYRRILELHGEEERSLRSISAITRHSRQKVTEVIRLAEKRGLKCPLDEDMTDPWIEDFL</sequence>
<organism evidence="1 3">
    <name type="scientific">Salibacterium qingdaonense</name>
    <dbReference type="NCBI Taxonomy" id="266892"/>
    <lineage>
        <taxon>Bacteria</taxon>
        <taxon>Bacillati</taxon>
        <taxon>Bacillota</taxon>
        <taxon>Bacilli</taxon>
        <taxon>Bacillales</taxon>
        <taxon>Bacillaceae</taxon>
    </lineage>
</organism>
<proteinExistence type="predicted"/>
<reference evidence="1 3" key="1">
    <citation type="submission" date="2016-10" db="EMBL/GenBank/DDBJ databases">
        <authorList>
            <person name="de Groot N.N."/>
        </authorList>
    </citation>
    <scope>NUCLEOTIDE SEQUENCE [LARGE SCALE GENOMIC DNA]</scope>
    <source>
        <strain evidence="1 3">CGMCC 1.6134</strain>
    </source>
</reference>
<dbReference type="EMBL" id="FOTY01000027">
    <property type="protein sequence ID" value="SFM27922.1"/>
    <property type="molecule type" value="Genomic_DNA"/>
</dbReference>
<accession>A0A1I4LJA3</accession>
<evidence type="ECO:0000313" key="2">
    <source>
        <dbReference type="EMBL" id="SFM27922.1"/>
    </source>
</evidence>
<evidence type="ECO:0008006" key="4">
    <source>
        <dbReference type="Google" id="ProtNLM"/>
    </source>
</evidence>